<dbReference type="SUPFAM" id="SSF53850">
    <property type="entry name" value="Periplasmic binding protein-like II"/>
    <property type="match status" value="1"/>
</dbReference>
<evidence type="ECO:0000313" key="3">
    <source>
        <dbReference type="EMBL" id="EEH65123.1"/>
    </source>
</evidence>
<dbReference type="InterPro" id="IPR030678">
    <property type="entry name" value="Peptide/Ni-bd"/>
</dbReference>
<dbReference type="AlphaFoldDB" id="C0W839"/>
<dbReference type="eggNOG" id="COG0747">
    <property type="taxonomic scope" value="Bacteria"/>
</dbReference>
<dbReference type="Gene3D" id="3.40.190.10">
    <property type="entry name" value="Periplasmic binding protein-like II"/>
    <property type="match status" value="1"/>
</dbReference>
<protein>
    <submittedName>
        <fullName evidence="3">Tat pathway signal sequence domain protein</fullName>
    </submittedName>
</protein>
<dbReference type="GO" id="GO:0015833">
    <property type="term" value="P:peptide transport"/>
    <property type="evidence" value="ECO:0007669"/>
    <property type="project" value="TreeGrafter"/>
</dbReference>
<accession>C0W839</accession>
<name>C0W839_9ACTO</name>
<feature type="compositionally biased region" description="Low complexity" evidence="1">
    <location>
        <begin position="54"/>
        <end position="68"/>
    </location>
</feature>
<dbReference type="CDD" id="cd08501">
    <property type="entry name" value="PBP2_Lpqw"/>
    <property type="match status" value="1"/>
</dbReference>
<evidence type="ECO:0000313" key="4">
    <source>
        <dbReference type="Proteomes" id="UP000004778"/>
    </source>
</evidence>
<feature type="region of interest" description="Disordered" evidence="1">
    <location>
        <begin position="54"/>
        <end position="74"/>
    </location>
</feature>
<dbReference type="PANTHER" id="PTHR30290">
    <property type="entry name" value="PERIPLASMIC BINDING COMPONENT OF ABC TRANSPORTER"/>
    <property type="match status" value="1"/>
</dbReference>
<dbReference type="GO" id="GO:1904680">
    <property type="term" value="F:peptide transmembrane transporter activity"/>
    <property type="evidence" value="ECO:0007669"/>
    <property type="project" value="TreeGrafter"/>
</dbReference>
<reference evidence="3 4" key="1">
    <citation type="submission" date="2009-01" db="EMBL/GenBank/DDBJ databases">
        <authorList>
            <person name="Qin X."/>
            <person name="Bachman B."/>
            <person name="Battles P."/>
            <person name="Bell A."/>
            <person name="Bess C."/>
            <person name="Bickham C."/>
            <person name="Chaboub L."/>
            <person name="Chen D."/>
            <person name="Coyle M."/>
            <person name="Deiros D.R."/>
            <person name="Dinh H."/>
            <person name="Forbes L."/>
            <person name="Fowler G."/>
            <person name="Francisco L."/>
            <person name="Fu Q."/>
            <person name="Gubbala S."/>
            <person name="Hale W."/>
            <person name="Han Y."/>
            <person name="Hemphill L."/>
            <person name="Highlander S.K."/>
            <person name="Hirani K."/>
            <person name="Hogues M."/>
            <person name="Jackson L."/>
            <person name="Jakkamsetti A."/>
            <person name="Javaid M."/>
            <person name="Jiang H."/>
            <person name="Korchina V."/>
            <person name="Kovar C."/>
            <person name="Lara F."/>
            <person name="Lee S."/>
            <person name="Mata R."/>
            <person name="Mathew T."/>
            <person name="Moen C."/>
            <person name="Morales K."/>
            <person name="Munidasa M."/>
            <person name="Nazareth L."/>
            <person name="Ngo R."/>
            <person name="Nguyen L."/>
            <person name="Okwuonu G."/>
            <person name="Ongeri F."/>
            <person name="Patil S."/>
            <person name="Petrosino J."/>
            <person name="Pham C."/>
            <person name="Pham P."/>
            <person name="Pu L.-L."/>
            <person name="Puazo M."/>
            <person name="Raj R."/>
            <person name="Reid J."/>
            <person name="Rouhana J."/>
            <person name="Saada N."/>
            <person name="Shang Y."/>
            <person name="Simmons D."/>
            <person name="Thornton R."/>
            <person name="Warren J."/>
            <person name="Weissenberger G."/>
            <person name="Zhang J."/>
            <person name="Zhang L."/>
            <person name="Zhou C."/>
            <person name="Zhu D."/>
            <person name="Muzny D."/>
            <person name="Worley K."/>
            <person name="Gibbs R."/>
        </authorList>
    </citation>
    <scope>NUCLEOTIDE SEQUENCE [LARGE SCALE GENOMIC DNA]</scope>
    <source>
        <strain evidence="3 4">DSM 15434</strain>
    </source>
</reference>
<dbReference type="Gene3D" id="3.10.105.10">
    <property type="entry name" value="Dipeptide-binding Protein, Domain 3"/>
    <property type="match status" value="1"/>
</dbReference>
<feature type="domain" description="Solute-binding protein family 5" evidence="2">
    <location>
        <begin position="136"/>
        <end position="511"/>
    </location>
</feature>
<dbReference type="HOGENOM" id="CLU_017028_11_1_11"/>
<dbReference type="PANTHER" id="PTHR30290:SF65">
    <property type="entry name" value="MONOACYL PHOSPHATIDYLINOSITOL TETRAMANNOSIDE-BINDING PROTEIN LPQW-RELATED"/>
    <property type="match status" value="1"/>
</dbReference>
<dbReference type="Proteomes" id="UP000004778">
    <property type="component" value="Unassembled WGS sequence"/>
</dbReference>
<gene>
    <name evidence="3" type="ORF">HMPREF0058_2033</name>
</gene>
<dbReference type="InterPro" id="IPR000914">
    <property type="entry name" value="SBP_5_dom"/>
</dbReference>
<dbReference type="GO" id="GO:0043190">
    <property type="term" value="C:ATP-binding cassette (ABC) transporter complex"/>
    <property type="evidence" value="ECO:0007669"/>
    <property type="project" value="InterPro"/>
</dbReference>
<dbReference type="PIRSF" id="PIRSF002741">
    <property type="entry name" value="MppA"/>
    <property type="match status" value="1"/>
</dbReference>
<evidence type="ECO:0000256" key="1">
    <source>
        <dbReference type="SAM" id="MobiDB-lite"/>
    </source>
</evidence>
<sequence>MVCFIVMAGAPHGYLPSHPSFETEIPMMMINRRLFLGGTASVAAMAALAACAKSSDSGSGSGSASEGAQEATKAMNIQERSALKEGGELKLSLTATIANWNQATVDGNGVDTRNIMDFVSPFVLDWADDGSPTPNPDFLTKLEGTEENGKTVVTMAVNEKAVWGNGRSWDSEDIKESLSHGLDEEYLWASTDGYDQIESVEIVDNLTAKITFKSVFPDWSNVASGVSPKELMSTADAFNNAMAGEDNFNNDYFAGPFKIESFDKSQQVVTLVPNDKWWGEKPLLEKVTFRVLDAAAQATAFANKTLDVIDYIISADVYQQCIGREDAEVRQNYGLQWRHFTLNGSTGVLADKAVRQALLRACNRQAIAESDLAGLPVDTSKVLLGNRFFMPNQAGYQDNSGDWSYDVEAAKKLLDDAGWVEGSDGIREKDGQRLSVSFTLPAGTPTTENEATLLQSQVKEIGMEIKLNSVDSNGYFKDYINTGNFELTAFTWQGTQYPMANIGQIYGTGSNQNYSGISVPEIDEYIQKVATTADQEERYKLTNECDALIWENVMNFPIYERMELTAVPKNLANFGAKGLASYRAENIGYMKD</sequence>
<dbReference type="Pfam" id="PF00496">
    <property type="entry name" value="SBP_bac_5"/>
    <property type="match status" value="1"/>
</dbReference>
<keyword evidence="4" id="KW-1185">Reference proteome</keyword>
<dbReference type="InterPro" id="IPR039424">
    <property type="entry name" value="SBP_5"/>
</dbReference>
<evidence type="ECO:0000259" key="2">
    <source>
        <dbReference type="Pfam" id="PF00496"/>
    </source>
</evidence>
<comment type="caution">
    <text evidence="3">The sequence shown here is derived from an EMBL/GenBank/DDBJ whole genome shotgun (WGS) entry which is preliminary data.</text>
</comment>
<dbReference type="GO" id="GO:0042597">
    <property type="term" value="C:periplasmic space"/>
    <property type="evidence" value="ECO:0007669"/>
    <property type="project" value="UniProtKB-ARBA"/>
</dbReference>
<organism evidence="3 4">
    <name type="scientific">Actinomyces urogenitalis DSM 15434</name>
    <dbReference type="NCBI Taxonomy" id="525246"/>
    <lineage>
        <taxon>Bacteria</taxon>
        <taxon>Bacillati</taxon>
        <taxon>Actinomycetota</taxon>
        <taxon>Actinomycetes</taxon>
        <taxon>Actinomycetales</taxon>
        <taxon>Actinomycetaceae</taxon>
        <taxon>Actinomyces</taxon>
    </lineage>
</organism>
<dbReference type="STRING" id="103621.GCA_001067145_01947"/>
<proteinExistence type="predicted"/>
<dbReference type="EMBL" id="ACFH01000183">
    <property type="protein sequence ID" value="EEH65123.1"/>
    <property type="molecule type" value="Genomic_DNA"/>
</dbReference>